<comment type="subunit">
    <text evidence="21">Interacts with ABCG40.</text>
</comment>
<keyword evidence="16 24" id="KW-0472">Membrane</keyword>
<comment type="similarity">
    <text evidence="3">In the C-terminal section; belongs to the protein kinase superfamily. Ser/Thr protein kinase family.</text>
</comment>
<comment type="caution">
    <text evidence="27">The sequence shown here is derived from an EMBL/GenBank/DDBJ whole genome shotgun (WGS) entry which is preliminary data.</text>
</comment>
<dbReference type="CDD" id="cd06899">
    <property type="entry name" value="lectin_legume_LecRK_Arcelin_ConA"/>
    <property type="match status" value="3"/>
</dbReference>
<dbReference type="CDD" id="cd14066">
    <property type="entry name" value="STKc_IRAK"/>
    <property type="match status" value="3"/>
</dbReference>
<evidence type="ECO:0000256" key="18">
    <source>
        <dbReference type="ARBA" id="ARBA00023180"/>
    </source>
</evidence>
<keyword evidence="12 27" id="KW-0418">Kinase</keyword>
<evidence type="ECO:0000256" key="8">
    <source>
        <dbReference type="ARBA" id="ARBA00022692"/>
    </source>
</evidence>
<dbReference type="Gene3D" id="2.60.120.200">
    <property type="match status" value="3"/>
</dbReference>
<feature type="transmembrane region" description="Helical" evidence="24">
    <location>
        <begin position="1288"/>
        <end position="1306"/>
    </location>
</feature>
<dbReference type="STRING" id="4615.A0A199VFA8"/>
<dbReference type="EMBL" id="LSRQ01002032">
    <property type="protein sequence ID" value="OAY75698.1"/>
    <property type="molecule type" value="Genomic_DNA"/>
</dbReference>
<evidence type="ECO:0000256" key="24">
    <source>
        <dbReference type="SAM" id="Phobius"/>
    </source>
</evidence>
<evidence type="ECO:0000256" key="25">
    <source>
        <dbReference type="SAM" id="SignalP"/>
    </source>
</evidence>
<dbReference type="PROSITE" id="PS50011">
    <property type="entry name" value="PROTEIN_KINASE_DOM"/>
    <property type="match status" value="3"/>
</dbReference>
<keyword evidence="7" id="KW-0808">Transferase</keyword>
<dbReference type="GO" id="GO:0030246">
    <property type="term" value="F:carbohydrate binding"/>
    <property type="evidence" value="ECO:0007669"/>
    <property type="project" value="UniProtKB-KW"/>
</dbReference>
<dbReference type="SUPFAM" id="SSF56112">
    <property type="entry name" value="Protein kinase-like (PK-like)"/>
    <property type="match status" value="3"/>
</dbReference>
<keyword evidence="18" id="KW-0325">Glycoprotein</keyword>
<evidence type="ECO:0000256" key="17">
    <source>
        <dbReference type="ARBA" id="ARBA00023170"/>
    </source>
</evidence>
<dbReference type="InterPro" id="IPR017441">
    <property type="entry name" value="Protein_kinase_ATP_BS"/>
</dbReference>
<feature type="domain" description="Protein kinase" evidence="26">
    <location>
        <begin position="1643"/>
        <end position="1921"/>
    </location>
</feature>
<evidence type="ECO:0000313" key="28">
    <source>
        <dbReference type="Proteomes" id="UP000092600"/>
    </source>
</evidence>
<dbReference type="GO" id="GO:0004674">
    <property type="term" value="F:protein serine/threonine kinase activity"/>
    <property type="evidence" value="ECO:0007669"/>
    <property type="project" value="UniProtKB-KW"/>
</dbReference>
<reference evidence="27 28" key="1">
    <citation type="journal article" date="2016" name="DNA Res.">
        <title>The draft genome of MD-2 pineapple using hybrid error correction of long reads.</title>
        <authorList>
            <person name="Redwan R.M."/>
            <person name="Saidin A."/>
            <person name="Kumar S.V."/>
        </authorList>
    </citation>
    <scope>NUCLEOTIDE SEQUENCE [LARGE SCALE GENOMIC DNA]</scope>
    <source>
        <strain evidence="28">cv. MD2</strain>
        <tissue evidence="27">Leaf</tissue>
    </source>
</reference>
<feature type="transmembrane region" description="Helical" evidence="24">
    <location>
        <begin position="675"/>
        <end position="694"/>
    </location>
</feature>
<keyword evidence="5" id="KW-1003">Cell membrane</keyword>
<evidence type="ECO:0000256" key="11">
    <source>
        <dbReference type="ARBA" id="ARBA00022741"/>
    </source>
</evidence>
<evidence type="ECO:0000256" key="2">
    <source>
        <dbReference type="ARBA" id="ARBA00008536"/>
    </source>
</evidence>
<organism evidence="27 28">
    <name type="scientific">Ananas comosus</name>
    <name type="common">Pineapple</name>
    <name type="synonym">Ananas ananas</name>
    <dbReference type="NCBI Taxonomy" id="4615"/>
    <lineage>
        <taxon>Eukaryota</taxon>
        <taxon>Viridiplantae</taxon>
        <taxon>Streptophyta</taxon>
        <taxon>Embryophyta</taxon>
        <taxon>Tracheophyta</taxon>
        <taxon>Spermatophyta</taxon>
        <taxon>Magnoliopsida</taxon>
        <taxon>Liliopsida</taxon>
        <taxon>Poales</taxon>
        <taxon>Bromeliaceae</taxon>
        <taxon>Bromelioideae</taxon>
        <taxon>Ananas</taxon>
    </lineage>
</organism>
<dbReference type="PROSITE" id="PS00307">
    <property type="entry name" value="LECTIN_LEGUME_BETA"/>
    <property type="match status" value="2"/>
</dbReference>
<keyword evidence="11 22" id="KW-0547">Nucleotide-binding</keyword>
<dbReference type="PROSITE" id="PS00107">
    <property type="entry name" value="PROTEIN_KINASE_ATP"/>
    <property type="match status" value="3"/>
</dbReference>
<feature type="compositionally biased region" description="Pro residues" evidence="23">
    <location>
        <begin position="1553"/>
        <end position="1562"/>
    </location>
</feature>
<evidence type="ECO:0000256" key="20">
    <source>
        <dbReference type="ARBA" id="ARBA00058818"/>
    </source>
</evidence>
<dbReference type="SMART" id="SM00220">
    <property type="entry name" value="S_TKc"/>
    <property type="match status" value="3"/>
</dbReference>
<dbReference type="InterPro" id="IPR013320">
    <property type="entry name" value="ConA-like_dom_sf"/>
</dbReference>
<evidence type="ECO:0000259" key="26">
    <source>
        <dbReference type="PROSITE" id="PS50011"/>
    </source>
</evidence>
<keyword evidence="9 25" id="KW-0732">Signal</keyword>
<evidence type="ECO:0000256" key="6">
    <source>
        <dbReference type="ARBA" id="ARBA00022527"/>
    </source>
</evidence>
<dbReference type="InterPro" id="IPR001220">
    <property type="entry name" value="Legume_lectin_dom"/>
</dbReference>
<evidence type="ECO:0000256" key="1">
    <source>
        <dbReference type="ARBA" id="ARBA00004251"/>
    </source>
</evidence>
<dbReference type="Pfam" id="PF00069">
    <property type="entry name" value="Pkinase"/>
    <property type="match status" value="3"/>
</dbReference>
<feature type="binding site" evidence="22">
    <location>
        <position position="1052"/>
    </location>
    <ligand>
        <name>ATP</name>
        <dbReference type="ChEBI" id="CHEBI:30616"/>
    </ligand>
</feature>
<feature type="domain" description="Protein kinase" evidence="26">
    <location>
        <begin position="369"/>
        <end position="645"/>
    </location>
</feature>
<keyword evidence="8 24" id="KW-0812">Transmembrane</keyword>
<dbReference type="GO" id="GO:0005524">
    <property type="term" value="F:ATP binding"/>
    <property type="evidence" value="ECO:0007669"/>
    <property type="project" value="UniProtKB-UniRule"/>
</dbReference>
<evidence type="ECO:0000256" key="16">
    <source>
        <dbReference type="ARBA" id="ARBA00023136"/>
    </source>
</evidence>
<evidence type="ECO:0000256" key="3">
    <source>
        <dbReference type="ARBA" id="ARBA00010217"/>
    </source>
</evidence>
<dbReference type="Gene3D" id="3.30.200.20">
    <property type="entry name" value="Phosphorylase Kinase, domain 1"/>
    <property type="match status" value="3"/>
</dbReference>
<evidence type="ECO:0000256" key="10">
    <source>
        <dbReference type="ARBA" id="ARBA00022734"/>
    </source>
</evidence>
<feature type="domain" description="Protein kinase" evidence="26">
    <location>
        <begin position="1023"/>
        <end position="1297"/>
    </location>
</feature>
<feature type="binding site" evidence="22">
    <location>
        <position position="1672"/>
    </location>
    <ligand>
        <name>ATP</name>
        <dbReference type="ChEBI" id="CHEBI:30616"/>
    </ligand>
</feature>
<keyword evidence="17 27" id="KW-0675">Receptor</keyword>
<evidence type="ECO:0000256" key="19">
    <source>
        <dbReference type="ARBA" id="ARBA00058054"/>
    </source>
</evidence>
<feature type="transmembrane region" description="Helical" evidence="24">
    <location>
        <begin position="951"/>
        <end position="976"/>
    </location>
</feature>
<comment type="function">
    <text evidence="20">Promotes hydrogen peroxide H(2)O(2) production and cell death.</text>
</comment>
<evidence type="ECO:0000256" key="15">
    <source>
        <dbReference type="ARBA" id="ARBA00022989"/>
    </source>
</evidence>
<comment type="subcellular location">
    <subcellularLocation>
        <location evidence="1">Cell membrane</location>
        <topology evidence="1">Single-pass type I membrane protein</topology>
    </subcellularLocation>
</comment>
<name>A0A199VFA8_ANACO</name>
<evidence type="ECO:0000256" key="23">
    <source>
        <dbReference type="SAM" id="MobiDB-lite"/>
    </source>
</evidence>
<evidence type="ECO:0000256" key="14">
    <source>
        <dbReference type="ARBA" id="ARBA00022840"/>
    </source>
</evidence>
<dbReference type="SUPFAM" id="SSF49899">
    <property type="entry name" value="Concanavalin A-like lectins/glucanases"/>
    <property type="match status" value="3"/>
</dbReference>
<dbReference type="Pfam" id="PF00139">
    <property type="entry name" value="Lectin_legB"/>
    <property type="match status" value="3"/>
</dbReference>
<evidence type="ECO:0000256" key="12">
    <source>
        <dbReference type="ARBA" id="ARBA00022777"/>
    </source>
</evidence>
<dbReference type="GO" id="GO:0002229">
    <property type="term" value="P:defense response to oomycetes"/>
    <property type="evidence" value="ECO:0007669"/>
    <property type="project" value="UniProtKB-ARBA"/>
</dbReference>
<dbReference type="InterPro" id="IPR008271">
    <property type="entry name" value="Ser/Thr_kinase_AS"/>
</dbReference>
<comment type="function">
    <text evidence="19">Involved in resistance response to the pathogenic oomycetes Phytophthora infestans and Phytophthora capsici.</text>
</comment>
<dbReference type="Proteomes" id="UP000092600">
    <property type="component" value="Unassembled WGS sequence"/>
</dbReference>
<gene>
    <name evidence="27" type="ORF">ACMD2_08341</name>
</gene>
<dbReference type="PROSITE" id="PS00108">
    <property type="entry name" value="PROTEIN_KINASE_ST"/>
    <property type="match status" value="2"/>
</dbReference>
<protein>
    <recommendedName>
        <fullName evidence="4">non-specific serine/threonine protein kinase</fullName>
        <ecNumber evidence="4">2.7.11.1</ecNumber>
    </recommendedName>
</protein>
<feature type="transmembrane region" description="Helical" evidence="24">
    <location>
        <begin position="295"/>
        <end position="319"/>
    </location>
</feature>
<keyword evidence="15 24" id="KW-1133">Transmembrane helix</keyword>
<dbReference type="InterPro" id="IPR011009">
    <property type="entry name" value="Kinase-like_dom_sf"/>
</dbReference>
<keyword evidence="14 22" id="KW-0067">ATP-binding</keyword>
<accession>A0A199VFA8</accession>
<dbReference type="InterPro" id="IPR050528">
    <property type="entry name" value="L-type_Lectin-RKs"/>
</dbReference>
<evidence type="ECO:0000313" key="27">
    <source>
        <dbReference type="EMBL" id="OAY75698.1"/>
    </source>
</evidence>
<evidence type="ECO:0000256" key="4">
    <source>
        <dbReference type="ARBA" id="ARBA00012513"/>
    </source>
</evidence>
<feature type="compositionally biased region" description="Acidic residues" evidence="23">
    <location>
        <begin position="332"/>
        <end position="346"/>
    </location>
</feature>
<feature type="binding site" evidence="22">
    <location>
        <position position="398"/>
    </location>
    <ligand>
        <name>ATP</name>
        <dbReference type="ChEBI" id="CHEBI:30616"/>
    </ligand>
</feature>
<dbReference type="InterPro" id="IPR000719">
    <property type="entry name" value="Prot_kinase_dom"/>
</dbReference>
<dbReference type="GO" id="GO:0009626">
    <property type="term" value="P:plant-type hypersensitive response"/>
    <property type="evidence" value="ECO:0007669"/>
    <property type="project" value="UniProtKB-ARBA"/>
</dbReference>
<keyword evidence="6" id="KW-0723">Serine/threonine-protein kinase</keyword>
<feature type="transmembrane region" description="Helical" evidence="24">
    <location>
        <begin position="1572"/>
        <end position="1595"/>
    </location>
</feature>
<dbReference type="FunFam" id="3.30.200.20:FF:000168">
    <property type="entry name" value="L-type lectin-domain containing receptor kinase IX.1"/>
    <property type="match status" value="3"/>
</dbReference>
<feature type="region of interest" description="Disordered" evidence="23">
    <location>
        <begin position="1548"/>
        <end position="1570"/>
    </location>
</feature>
<keyword evidence="10 27" id="KW-0430">Lectin</keyword>
<dbReference type="GO" id="GO:0005886">
    <property type="term" value="C:plasma membrane"/>
    <property type="evidence" value="ECO:0007669"/>
    <property type="project" value="UniProtKB-SubCell"/>
</dbReference>
<dbReference type="FunFam" id="1.10.510.10:FF:000240">
    <property type="entry name" value="Lectin-domain containing receptor kinase A4.3"/>
    <property type="match status" value="3"/>
</dbReference>
<dbReference type="EC" id="2.7.11.1" evidence="4"/>
<feature type="chain" id="PRO_5008508318" description="non-specific serine/threonine protein kinase" evidence="25">
    <location>
        <begin position="33"/>
        <end position="1944"/>
    </location>
</feature>
<evidence type="ECO:0000256" key="22">
    <source>
        <dbReference type="PROSITE-ProRule" id="PRU10141"/>
    </source>
</evidence>
<feature type="region of interest" description="Disordered" evidence="23">
    <location>
        <begin position="330"/>
        <end position="350"/>
    </location>
</feature>
<proteinExistence type="inferred from homology"/>
<sequence length="1944" mass="214077">MATAMASCNSRTFRILLSSFLFFCIFIPHATPLSFQFNFSDSVLSADIARKHDATWNGTVINLTKDTTIGPLTNSSGQVYYNHPVPLWNRTTREVASFRTSFSFVIQAMNPTLYGDGLAFFLSPFPPALPEFNSGGLLGLFENDSTALNPSANMVVAVEFDTYKNSWDPSDNHIGVNVNSISSTAYENWTTTINSGGRATAWIDYDNGTNRLSVFLSYDQQAVFSGTFNLSCVVDLKAILPEEVAVGFSAATGRAIELHQILYWNFDSTLNPQNTSASSPAVAGNETKKHNSNALVASGLGAAGVGLLLCLVGVAWFLLWRKKAVGTKEGDDVLDEDEDEDDPIDNEFEKGKGPHRFPYSELVAATNTFDEAEKLGEGGFGSVYRGSLRGSNLCVAIKRISKGSRQGRKEYMSEVGTISQLRHRNLVQLIGWCHNRSGEFLLVYELMPNGSLDSYLYGAAERLLPWAARYNIAQGLASALFYLHNEWEQCVVHRDIKSSNVMLDSSFNAKLGDFGLARLIDHSRGSQTTVLAGTIGYLAPECFITGKASKESDIFSFGVVLLEIACGRKALEPGKVSLIEWVWDLYGRGGILEAADERLNGVLEQREMECLLVVGLCCAHPDYNRRPSVKQAIGVLRFEIPLPALPPKMPVLACAPPTDLLNFNYTSSSAGASSGVVSCSLSLFFYIIVFHVIIPHATPFSFSFNFSDPEINMSNITLQADAVWNRTVINLTKDTRGAPISDSKGRAVYSSPVLLWDNATGEVASFHTSFSFIIQTTDNILGDGDGLAFFLSSYPSVVPNSSITGGGSLGLFNGSTYLNSTENQLVGVEVDTYQNGWDPSNYHIGIDINSMNSTVYQNLPNSTMSFTRATVSIDYDNTTKNLSVLLSYDGNPNYTSPFSLSCLVDLKAILPQEVAVGFSAATGTAVELHQILYWNFNSTLDRKSYYPRKSIIGVATGLAIGAAALLCLVAAVWCFLSSRKKATTTEEEGGMDDDDVLIDDELERGRGPQRFPYSELVAATNNFDEAEKLGQGGFGLVYKGFLRSINLPVAIKRISKGSKQGLKEYMSEINAISRLRHRNLVQLIGWCHRRGDFLLLYELMPNGSLDSYLYSKERLLPWSARYNIAQGLASALLYLHTEWEQCVVHRDIKPSNIMLDSSFGAKLGDFGLARLVDHDRGSQTTVLAGTLGYLAPECFITGKASKETDIFSFGVVLLEIACGRKCIVQTEDRSKVSLVEWVWDLYGRKSVLEAADEHLNGDFIEPEMESLMVVGLWCAHPDYNRRPSIQEAIGCSLSLFFYIIVFHVIIPHATPLSFSFNFSDPETYGSNIKLQSDAFWNGTVINLTKDTPSSQGRVVYGNPVLLWDDATGEVASFHTSFSFVIQAMNLSFYGDGLAFFLSPSWPVFPSFGSGGYLGLFDGRTALNSMQNQMVAVEFDTYRNDWDPSACHVGVDINSINSTVYKELPDITRSRTYATASIDYDNTTEYLSVLLSFHGNPNYTRPFRLSYLVDLKAVLPHEVTVGFSAATGNAFELHQILYWNFSSTLERKSNRTIPSPPTQPAPPSSTDSGKSNVGVVAGSAAGVVALLCLIAAVWFLSSRKKENTGKEEGSGKDNEDDLIDEEFERGRGPQRFPYSDLVAATNNFDEAEKLGQGGFGSVYKGFLRSANLPVAIKRISKESKQGLKEYTSEINTISRLRHPNLVQFIGWCHRCGDFMLVYELMPNGSLDSYLYSEERLLPWTARYNIAQGLASALLYLHAEWEQCVVHRGIKSSNIMLDSSFSAKLGDFGLAWLVDHDCGSQMTVPAGTLGYLAPECFITGKASKETDIFSFGVVLLEIACGRKCIVQTEVRSKASLVEWVWDLYGRKSVLEAADKHLNGDFEEPEMERLMVVGLWCAHPNYNRRPSIKQVISVLRFEIPLPALPPKMPGLVTAPPPMDVSSFNYTS</sequence>
<evidence type="ECO:0000256" key="7">
    <source>
        <dbReference type="ARBA" id="ARBA00022679"/>
    </source>
</evidence>
<dbReference type="InterPro" id="IPR019825">
    <property type="entry name" value="Lectin_legB_Mn/Ca_BS"/>
</dbReference>
<evidence type="ECO:0000256" key="5">
    <source>
        <dbReference type="ARBA" id="ARBA00022475"/>
    </source>
</evidence>
<dbReference type="FunFam" id="2.60.120.200:FF:000103">
    <property type="entry name" value="L-type lectin-domain containing receptor kinase IX.1"/>
    <property type="match status" value="3"/>
</dbReference>
<evidence type="ECO:0000256" key="9">
    <source>
        <dbReference type="ARBA" id="ARBA00022729"/>
    </source>
</evidence>
<evidence type="ECO:0000256" key="13">
    <source>
        <dbReference type="ARBA" id="ARBA00022821"/>
    </source>
</evidence>
<keyword evidence="13" id="KW-0611">Plant defense</keyword>
<dbReference type="PANTHER" id="PTHR27007">
    <property type="match status" value="1"/>
</dbReference>
<feature type="signal peptide" evidence="25">
    <location>
        <begin position="1"/>
        <end position="32"/>
    </location>
</feature>
<comment type="similarity">
    <text evidence="2">In the N-terminal section; belongs to the leguminous lectin family.</text>
</comment>
<dbReference type="Gene3D" id="1.10.510.10">
    <property type="entry name" value="Transferase(Phosphotransferase) domain 1"/>
    <property type="match status" value="3"/>
</dbReference>
<evidence type="ECO:0000256" key="21">
    <source>
        <dbReference type="ARBA" id="ARBA00063357"/>
    </source>
</evidence>